<dbReference type="InterPro" id="IPR058678">
    <property type="entry name" value="ARM_PUB"/>
</dbReference>
<dbReference type="InterPro" id="IPR011989">
    <property type="entry name" value="ARM-like"/>
</dbReference>
<dbReference type="Proteomes" id="UP001558713">
    <property type="component" value="Unassembled WGS sequence"/>
</dbReference>
<keyword evidence="5" id="KW-1185">Reference proteome</keyword>
<organism evidence="4 5">
    <name type="scientific">Cardamine amara subsp. amara</name>
    <dbReference type="NCBI Taxonomy" id="228776"/>
    <lineage>
        <taxon>Eukaryota</taxon>
        <taxon>Viridiplantae</taxon>
        <taxon>Streptophyta</taxon>
        <taxon>Embryophyta</taxon>
        <taxon>Tracheophyta</taxon>
        <taxon>Spermatophyta</taxon>
        <taxon>Magnoliopsida</taxon>
        <taxon>eudicotyledons</taxon>
        <taxon>Gunneridae</taxon>
        <taxon>Pentapetalae</taxon>
        <taxon>rosids</taxon>
        <taxon>malvids</taxon>
        <taxon>Brassicales</taxon>
        <taxon>Brassicaceae</taxon>
        <taxon>Cardamineae</taxon>
        <taxon>Cardamine</taxon>
    </lineage>
</organism>
<name>A0ABD1AUY9_CARAN</name>
<feature type="repeat" description="ARM" evidence="2">
    <location>
        <begin position="185"/>
        <end position="228"/>
    </location>
</feature>
<evidence type="ECO:0000313" key="5">
    <source>
        <dbReference type="Proteomes" id="UP001558713"/>
    </source>
</evidence>
<evidence type="ECO:0000313" key="4">
    <source>
        <dbReference type="EMBL" id="KAL1210394.1"/>
    </source>
</evidence>
<dbReference type="SUPFAM" id="SSF48371">
    <property type="entry name" value="ARM repeat"/>
    <property type="match status" value="1"/>
</dbReference>
<evidence type="ECO:0000256" key="2">
    <source>
        <dbReference type="PROSITE-ProRule" id="PRU00259"/>
    </source>
</evidence>
<dbReference type="PANTHER" id="PTHR46700">
    <property type="entry name" value="ARM REPEAT SUPERFAMILY PROTEIN"/>
    <property type="match status" value="1"/>
</dbReference>
<dbReference type="PROSITE" id="PS50176">
    <property type="entry name" value="ARM_REPEAT"/>
    <property type="match status" value="1"/>
</dbReference>
<sequence>MAKCHRNNIGSLILDRAPSSSSSSTSSYHFRLWTSFSGSSFRRKIVNAVSCGGSSRYRQELREEDDERSYVTVTEKSAVASKDAKANTIGAALNGDVVFEEKAKKSEKLCDLLNLAEVEADVETKKKEEALEVLKRVVRELQSAVAARVDEDDGGVCKKKLAAASEVRLLAKEDQEARVTLAMLGAIPPLVSMIDDSRIVDAQIASLYALLNLGIGNDENKAAIVKAGAVHKMLKLIESPNTPDQEIAEAVVANFLGLSALDSNKPIIGSSGAIIFLVKTLQNLDATSSSQAREDALRALYNLSIYQPNVSFILETDLITYLLNTLGDMEVSERILAILSNLVAVPEGRKAISSVCDAFPVLVDVLNWTDSPECQEKATYILMLMAHKGYGDRQAMIEAGIESSLLELTLLGSALAQKRASRILECLRVDKGKQVLDSTGSCGALSAPIYGTRGNGLDHEESDLMMSEERKAVKQLVQQSLQSNMKRIVKRANLPQDFVPSEHFKSLSVSSTSKSLPF</sequence>
<dbReference type="PANTHER" id="PTHR46700:SF1">
    <property type="entry name" value="ARM REPEAT SUPERFAMILY PROTEIN"/>
    <property type="match status" value="1"/>
</dbReference>
<dbReference type="AlphaFoldDB" id="A0ABD1AUY9"/>
<accession>A0ABD1AUY9</accession>
<proteinExistence type="predicted"/>
<dbReference type="Pfam" id="PF25598">
    <property type="entry name" value="ARM_PUB"/>
    <property type="match status" value="1"/>
</dbReference>
<dbReference type="Gene3D" id="1.25.10.10">
    <property type="entry name" value="Leucine-rich Repeat Variant"/>
    <property type="match status" value="2"/>
</dbReference>
<reference evidence="4 5" key="1">
    <citation type="submission" date="2024-04" db="EMBL/GenBank/DDBJ databases">
        <title>Genome assembly C_amara_ONT_v2.</title>
        <authorList>
            <person name="Yant L."/>
            <person name="Moore C."/>
            <person name="Slenker M."/>
        </authorList>
    </citation>
    <scope>NUCLEOTIDE SEQUENCE [LARGE SCALE GENOMIC DNA]</scope>
    <source>
        <tissue evidence="4">Leaf</tissue>
    </source>
</reference>
<dbReference type="InterPro" id="IPR000225">
    <property type="entry name" value="Armadillo"/>
</dbReference>
<dbReference type="EMBL" id="JBANAX010000394">
    <property type="protein sequence ID" value="KAL1210394.1"/>
    <property type="molecule type" value="Genomic_DNA"/>
</dbReference>
<protein>
    <submittedName>
        <fullName evidence="4">U-box domain-containing protein 12</fullName>
    </submittedName>
</protein>
<dbReference type="SMART" id="SM00185">
    <property type="entry name" value="ARM"/>
    <property type="match status" value="5"/>
</dbReference>
<dbReference type="InterPro" id="IPR016024">
    <property type="entry name" value="ARM-type_fold"/>
</dbReference>
<keyword evidence="1" id="KW-0677">Repeat</keyword>
<evidence type="ECO:0000259" key="3">
    <source>
        <dbReference type="Pfam" id="PF25598"/>
    </source>
</evidence>
<comment type="caution">
    <text evidence="4">The sequence shown here is derived from an EMBL/GenBank/DDBJ whole genome shotgun (WGS) entry which is preliminary data.</text>
</comment>
<feature type="domain" description="U-box" evidence="3">
    <location>
        <begin position="160"/>
        <end position="407"/>
    </location>
</feature>
<gene>
    <name evidence="4" type="ORF">V5N11_006724</name>
</gene>
<evidence type="ECO:0000256" key="1">
    <source>
        <dbReference type="ARBA" id="ARBA00022737"/>
    </source>
</evidence>